<dbReference type="Proteomes" id="UP001226720">
    <property type="component" value="Unassembled WGS sequence"/>
</dbReference>
<feature type="domain" description="Transcriptional repressor PaaX-like central Cas2-like" evidence="3">
    <location>
        <begin position="94"/>
        <end position="175"/>
    </location>
</feature>
<accession>A0ABU0K5I3</accession>
<dbReference type="InterPro" id="IPR036388">
    <property type="entry name" value="WH-like_DNA-bd_sf"/>
</dbReference>
<feature type="domain" description="Transcriptional repressor PaaX-like C-terminal" evidence="2">
    <location>
        <begin position="179"/>
        <end position="271"/>
    </location>
</feature>
<name>A0ABU0K5I3_9BACL</name>
<comment type="caution">
    <text evidence="4">The sequence shown here is derived from an EMBL/GenBank/DDBJ whole genome shotgun (WGS) entry which is preliminary data.</text>
</comment>
<sequence length="299" mass="35447">MMMNESLNTRSMIFTLYGEYIRHYGNEIWIGSLIRLLKEFGHNDQSVRAAISRMNKQGWVQSRKVGNKSFYYLTERGVKRMDEAARRIFKLQPAEWDGRWRMFLYTIPEEKRHIRDELRKELVWSGFGSSSASLWLSPNHLEEQVTLLIEKYDISEHVHFFIADYKGPHENIALVNECWDLSEISDKYREFIKMYSERYVVDRSKIEQGKMSDGECFVERAKLVHEYRKFLFIDPGLPAELLPDEWPGEHATRLFSDYYKTLAKPSSQFFEEVFKEGNELTNKDNGYDALQHPLLIDRG</sequence>
<keyword evidence="5" id="KW-1185">Reference proteome</keyword>
<dbReference type="Pfam" id="PF07848">
    <property type="entry name" value="PaaX"/>
    <property type="match status" value="1"/>
</dbReference>
<dbReference type="NCBIfam" id="TIGR02277">
    <property type="entry name" value="PaaX_trns_reg"/>
    <property type="match status" value="1"/>
</dbReference>
<dbReference type="InterPro" id="IPR013225">
    <property type="entry name" value="PaaX_C"/>
</dbReference>
<evidence type="ECO:0000313" key="4">
    <source>
        <dbReference type="EMBL" id="MDQ0484625.1"/>
    </source>
</evidence>
<dbReference type="PANTHER" id="PTHR30319">
    <property type="entry name" value="PHENYLACETIC ACID REGULATOR-RELATED TRANSCRIPTIONAL REPRESSOR"/>
    <property type="match status" value="1"/>
</dbReference>
<dbReference type="Gene3D" id="3.30.70.2650">
    <property type="match status" value="1"/>
</dbReference>
<dbReference type="PIRSF" id="PIRSF020623">
    <property type="entry name" value="PaaX"/>
    <property type="match status" value="1"/>
</dbReference>
<dbReference type="EMBL" id="JAUSWM010000009">
    <property type="protein sequence ID" value="MDQ0484625.1"/>
    <property type="molecule type" value="Genomic_DNA"/>
</dbReference>
<proteinExistence type="predicted"/>
<evidence type="ECO:0000259" key="3">
    <source>
        <dbReference type="Pfam" id="PF20803"/>
    </source>
</evidence>
<evidence type="ECO:0000313" key="5">
    <source>
        <dbReference type="Proteomes" id="UP001226720"/>
    </source>
</evidence>
<dbReference type="InterPro" id="IPR036390">
    <property type="entry name" value="WH_DNA-bd_sf"/>
</dbReference>
<dbReference type="InterPro" id="IPR011965">
    <property type="entry name" value="PaaX_trns_reg"/>
</dbReference>
<dbReference type="InterPro" id="IPR012906">
    <property type="entry name" value="PaaX-like_N"/>
</dbReference>
<dbReference type="InterPro" id="IPR048846">
    <property type="entry name" value="PaaX-like_central"/>
</dbReference>
<protein>
    <submittedName>
        <fullName evidence="4">Phenylacetic acid degradation operon negative regulatory protein</fullName>
    </submittedName>
</protein>
<feature type="domain" description="Transcriptional repressor PaaX-like N-terminal" evidence="1">
    <location>
        <begin position="9"/>
        <end position="77"/>
    </location>
</feature>
<dbReference type="Pfam" id="PF08223">
    <property type="entry name" value="PaaX_C"/>
    <property type="match status" value="1"/>
</dbReference>
<organism evidence="4 5">
    <name type="scientific">Guptibacillus hwajinpoensis</name>
    <dbReference type="NCBI Taxonomy" id="208199"/>
    <lineage>
        <taxon>Bacteria</taxon>
        <taxon>Bacillati</taxon>
        <taxon>Bacillota</taxon>
        <taxon>Bacilli</taxon>
        <taxon>Bacillales</taxon>
        <taxon>Guptibacillaceae</taxon>
        <taxon>Guptibacillus</taxon>
    </lineage>
</organism>
<evidence type="ECO:0000259" key="2">
    <source>
        <dbReference type="Pfam" id="PF08223"/>
    </source>
</evidence>
<reference evidence="4" key="1">
    <citation type="submission" date="2023-07" db="EMBL/GenBank/DDBJ databases">
        <title>Genomic Encyclopedia of Type Strains, Phase IV (KMG-IV): sequencing the most valuable type-strain genomes for metagenomic binning, comparative biology and taxonomic classification.</title>
        <authorList>
            <person name="Goeker M."/>
        </authorList>
    </citation>
    <scope>NUCLEOTIDE SEQUENCE [LARGE SCALE GENOMIC DNA]</scope>
    <source>
        <strain evidence="4">JSM 076093</strain>
    </source>
</reference>
<dbReference type="PANTHER" id="PTHR30319:SF1">
    <property type="entry name" value="TRANSCRIPTIONAL REPRESSOR PAAX"/>
    <property type="match status" value="1"/>
</dbReference>
<dbReference type="SUPFAM" id="SSF46785">
    <property type="entry name" value="Winged helix' DNA-binding domain"/>
    <property type="match status" value="1"/>
</dbReference>
<evidence type="ECO:0000259" key="1">
    <source>
        <dbReference type="Pfam" id="PF07848"/>
    </source>
</evidence>
<dbReference type="Gene3D" id="1.10.10.10">
    <property type="entry name" value="Winged helix-like DNA-binding domain superfamily/Winged helix DNA-binding domain"/>
    <property type="match status" value="1"/>
</dbReference>
<dbReference type="Pfam" id="PF20803">
    <property type="entry name" value="PaaX_M"/>
    <property type="match status" value="1"/>
</dbReference>
<gene>
    <name evidence="4" type="ORF">QO000_003611</name>
</gene>
<dbReference type="Gene3D" id="1.20.58.1460">
    <property type="match status" value="1"/>
</dbReference>